<keyword evidence="9" id="KW-1185">Reference proteome</keyword>
<dbReference type="Proteomes" id="UP000006365">
    <property type="component" value="Chromosome"/>
</dbReference>
<dbReference type="InterPro" id="IPR036249">
    <property type="entry name" value="Thioredoxin-like_sf"/>
</dbReference>
<accession>A0A7U4DQ60</accession>
<protein>
    <recommendedName>
        <fullName evidence="6">Thiol peroxidase</fullName>
        <shortName evidence="6">Tpx</shortName>
        <ecNumber evidence="6">1.11.1.24</ecNumber>
    </recommendedName>
    <alternativeName>
        <fullName evidence="6">Peroxiredoxin tpx</fullName>
        <shortName evidence="6">Prx</shortName>
    </alternativeName>
    <alternativeName>
        <fullName evidence="6">Thioredoxin peroxidase</fullName>
    </alternativeName>
    <alternativeName>
        <fullName evidence="6">Thioredoxin-dependent peroxiredoxin</fullName>
    </alternativeName>
</protein>
<comment type="subunit">
    <text evidence="6">Homodimer.</text>
</comment>
<dbReference type="InterPro" id="IPR018219">
    <property type="entry name" value="Tpx_CS"/>
</dbReference>
<keyword evidence="3 6" id="KW-0560">Oxidoreductase</keyword>
<dbReference type="EC" id="1.11.1.24" evidence="6"/>
<comment type="catalytic activity">
    <reaction evidence="6">
        <text>a hydroperoxide + [thioredoxin]-dithiol = an alcohol + [thioredoxin]-disulfide + H2O</text>
        <dbReference type="Rhea" id="RHEA:62620"/>
        <dbReference type="Rhea" id="RHEA-COMP:10698"/>
        <dbReference type="Rhea" id="RHEA-COMP:10700"/>
        <dbReference type="ChEBI" id="CHEBI:15377"/>
        <dbReference type="ChEBI" id="CHEBI:29950"/>
        <dbReference type="ChEBI" id="CHEBI:30879"/>
        <dbReference type="ChEBI" id="CHEBI:35924"/>
        <dbReference type="ChEBI" id="CHEBI:50058"/>
        <dbReference type="EC" id="1.11.1.24"/>
    </reaction>
</comment>
<evidence type="ECO:0000256" key="5">
    <source>
        <dbReference type="ARBA" id="ARBA00023284"/>
    </source>
</evidence>
<dbReference type="PANTHER" id="PTHR43110:SF1">
    <property type="entry name" value="THIOL PEROXIDASE"/>
    <property type="match status" value="1"/>
</dbReference>
<evidence type="ECO:0000256" key="6">
    <source>
        <dbReference type="HAMAP-Rule" id="MF_00269"/>
    </source>
</evidence>
<comment type="miscellaneous">
    <text evidence="6">The active site is a conserved redox-active cysteine residue, the peroxidatic cysteine (C(P)), which makes the nucleophilic attack on the peroxide substrate. The peroxide oxidizes the C(P)-SH to cysteine sulfenic acid (C(P)-SOH), which then reacts with another cysteine residue, the resolving cysteine (C(R)), to form a disulfide bridge. The disulfide is subsequently reduced by an appropriate electron donor to complete the catalytic cycle. In this atypical 2-Cys peroxiredoxin, C(R) is present in the same subunit to form an intramolecular disulfide. The disulfide is subsequently reduced by thioredoxin.</text>
</comment>
<organism evidence="8 9">
    <name type="scientific">Desulfobulbus propionicus (strain ATCC 33891 / DSM 2032 / VKM B-1956 / 1pr3)</name>
    <dbReference type="NCBI Taxonomy" id="577650"/>
    <lineage>
        <taxon>Bacteria</taxon>
        <taxon>Pseudomonadati</taxon>
        <taxon>Thermodesulfobacteriota</taxon>
        <taxon>Desulfobulbia</taxon>
        <taxon>Desulfobulbales</taxon>
        <taxon>Desulfobulbaceae</taxon>
        <taxon>Desulfobulbus</taxon>
    </lineage>
</organism>
<name>A0A7U4DQ60_DESPD</name>
<keyword evidence="4 6" id="KW-1015">Disulfide bond</keyword>
<evidence type="ECO:0000259" key="7">
    <source>
        <dbReference type="PROSITE" id="PS51352"/>
    </source>
</evidence>
<comment type="similarity">
    <text evidence="6">Belongs to the peroxiredoxin family. Tpx subfamily.</text>
</comment>
<dbReference type="InterPro" id="IPR002065">
    <property type="entry name" value="TPX"/>
</dbReference>
<dbReference type="InterPro" id="IPR013766">
    <property type="entry name" value="Thioredoxin_domain"/>
</dbReference>
<keyword evidence="1 6" id="KW-0575">Peroxidase</keyword>
<proteinExistence type="inferred from homology"/>
<gene>
    <name evidence="6" type="primary">tpx</name>
    <name evidence="8" type="ordered locus">Despr_2736</name>
</gene>
<dbReference type="InterPro" id="IPR050455">
    <property type="entry name" value="Tpx_Peroxidase_subfamily"/>
</dbReference>
<evidence type="ECO:0000256" key="4">
    <source>
        <dbReference type="ARBA" id="ARBA00023157"/>
    </source>
</evidence>
<dbReference type="KEGG" id="dpr:Despr_2736"/>
<keyword evidence="5 6" id="KW-0676">Redox-active center</keyword>
<dbReference type="PROSITE" id="PS01265">
    <property type="entry name" value="TPX"/>
    <property type="match status" value="1"/>
</dbReference>
<dbReference type="PROSITE" id="PS51352">
    <property type="entry name" value="THIOREDOXIN_2"/>
    <property type="match status" value="1"/>
</dbReference>
<evidence type="ECO:0000256" key="2">
    <source>
        <dbReference type="ARBA" id="ARBA00022862"/>
    </source>
</evidence>
<dbReference type="Gene3D" id="3.40.30.10">
    <property type="entry name" value="Glutaredoxin"/>
    <property type="match status" value="1"/>
</dbReference>
<sequence length="166" mass="17551">MAKITLKGNAIETIGELPAKGSAAPNFTLVKTDLSEVSLADYKGKKIVLNIFPSIDTPVCAASVRRFNKMAGETDNTVVLCISADLPFAHTRFCETDGLKNVESLSVFRSPAFGKDYGVTITTGPIAGLLSRAIVIVGADGKVVHTEQVPEIAQEPDYDAALAALK</sequence>
<feature type="active site" description="Cysteine sulfenic acid (-SOH) intermediate" evidence="6">
    <location>
        <position position="60"/>
    </location>
</feature>
<dbReference type="NCBIfam" id="NF001808">
    <property type="entry name" value="PRK00522.1"/>
    <property type="match status" value="1"/>
</dbReference>
<dbReference type="AlphaFoldDB" id="A0A7U4DQ60"/>
<evidence type="ECO:0000256" key="3">
    <source>
        <dbReference type="ARBA" id="ARBA00023002"/>
    </source>
</evidence>
<dbReference type="CDD" id="cd03014">
    <property type="entry name" value="PRX_Atyp2cys"/>
    <property type="match status" value="1"/>
</dbReference>
<dbReference type="PANTHER" id="PTHR43110">
    <property type="entry name" value="THIOL PEROXIDASE"/>
    <property type="match status" value="1"/>
</dbReference>
<dbReference type="GO" id="GO:0008379">
    <property type="term" value="F:thioredoxin peroxidase activity"/>
    <property type="evidence" value="ECO:0007669"/>
    <property type="project" value="UniProtKB-UniRule"/>
</dbReference>
<feature type="domain" description="Thioredoxin" evidence="7">
    <location>
        <begin position="18"/>
        <end position="166"/>
    </location>
</feature>
<evidence type="ECO:0000313" key="9">
    <source>
        <dbReference type="Proteomes" id="UP000006365"/>
    </source>
</evidence>
<comment type="function">
    <text evidence="6">Thiol-specific peroxidase that catalyzes the reduction of hydrogen peroxide and organic hydroperoxides to water and alcohols, respectively. Plays a role in cell protection against oxidative stress by detoxifying peroxides.</text>
</comment>
<dbReference type="Pfam" id="PF08534">
    <property type="entry name" value="Redoxin"/>
    <property type="match status" value="1"/>
</dbReference>
<dbReference type="InterPro" id="IPR013740">
    <property type="entry name" value="Redoxin"/>
</dbReference>
<evidence type="ECO:0000256" key="1">
    <source>
        <dbReference type="ARBA" id="ARBA00022559"/>
    </source>
</evidence>
<evidence type="ECO:0000313" key="8">
    <source>
        <dbReference type="EMBL" id="ADW18871.1"/>
    </source>
</evidence>
<reference evidence="8 9" key="1">
    <citation type="journal article" date="2011" name="Stand. Genomic Sci.">
        <title>Complete genome sequence of Desulfobulbus propionicus type strain (1pr3).</title>
        <authorList>
            <person name="Pagani I."/>
            <person name="Lapidus A."/>
            <person name="Nolan M."/>
            <person name="Lucas S."/>
            <person name="Hammon N."/>
            <person name="Deshpande S."/>
            <person name="Cheng J.F."/>
            <person name="Chertkov O."/>
            <person name="Davenport K."/>
            <person name="Tapia R."/>
            <person name="Han C."/>
            <person name="Goodwin L."/>
            <person name="Pitluck S."/>
            <person name="Liolios K."/>
            <person name="Mavromatis K."/>
            <person name="Ivanova N."/>
            <person name="Mikhailova N."/>
            <person name="Pati A."/>
            <person name="Chen A."/>
            <person name="Palaniappan K."/>
            <person name="Land M."/>
            <person name="Hauser L."/>
            <person name="Chang Y.J."/>
            <person name="Jeffries C.D."/>
            <person name="Detter J.C."/>
            <person name="Brambilla E."/>
            <person name="Kannan K.P."/>
            <person name="Djao O.D."/>
            <person name="Rohde M."/>
            <person name="Pukall R."/>
            <person name="Spring S."/>
            <person name="Goker M."/>
            <person name="Sikorski J."/>
            <person name="Woyke T."/>
            <person name="Bristow J."/>
            <person name="Eisen J.A."/>
            <person name="Markowitz V."/>
            <person name="Hugenholtz P."/>
            <person name="Kyrpides N.C."/>
            <person name="Klenk H.P."/>
        </authorList>
    </citation>
    <scope>NUCLEOTIDE SEQUENCE [LARGE SCALE GENOMIC DNA]</scope>
    <source>
        <strain evidence="9">ATCC 33891 / DSM 2032 / 1pr3</strain>
    </source>
</reference>
<dbReference type="HAMAP" id="MF_00269">
    <property type="entry name" value="Tpx"/>
    <property type="match status" value="1"/>
</dbReference>
<dbReference type="SUPFAM" id="SSF52833">
    <property type="entry name" value="Thioredoxin-like"/>
    <property type="match status" value="1"/>
</dbReference>
<feature type="disulfide bond" description="Redox-active" evidence="6">
    <location>
        <begin position="60"/>
        <end position="94"/>
    </location>
</feature>
<dbReference type="RefSeq" id="WP_015725397.1">
    <property type="nucleotide sequence ID" value="NC_014972.1"/>
</dbReference>
<keyword evidence="2 6" id="KW-0049">Antioxidant</keyword>
<dbReference type="EMBL" id="CP002364">
    <property type="protein sequence ID" value="ADW18871.1"/>
    <property type="molecule type" value="Genomic_DNA"/>
</dbReference>